<comment type="subcellular location">
    <subcellularLocation>
        <location evidence="1 5">Cell membrane</location>
        <topology evidence="1 5">Multi-pass membrane protein</topology>
    </subcellularLocation>
</comment>
<feature type="transmembrane region" description="Helical" evidence="5">
    <location>
        <begin position="187"/>
        <end position="212"/>
    </location>
</feature>
<evidence type="ECO:0000256" key="2">
    <source>
        <dbReference type="ARBA" id="ARBA00022692"/>
    </source>
</evidence>
<accession>A0ABY5XV77</accession>
<evidence type="ECO:0000313" key="7">
    <source>
        <dbReference type="EMBL" id="UWU18166.1"/>
    </source>
</evidence>
<keyword evidence="3 5" id="KW-1133">Transmembrane helix</keyword>
<feature type="domain" description="ABC transmembrane type-1" evidence="6">
    <location>
        <begin position="183"/>
        <end position="379"/>
    </location>
</feature>
<evidence type="ECO:0000259" key="6">
    <source>
        <dbReference type="PROSITE" id="PS50928"/>
    </source>
</evidence>
<evidence type="ECO:0000256" key="4">
    <source>
        <dbReference type="ARBA" id="ARBA00023136"/>
    </source>
</evidence>
<evidence type="ECO:0000256" key="3">
    <source>
        <dbReference type="ARBA" id="ARBA00022989"/>
    </source>
</evidence>
<dbReference type="EMBL" id="CP104144">
    <property type="protein sequence ID" value="UWU18166.1"/>
    <property type="molecule type" value="Genomic_DNA"/>
</dbReference>
<gene>
    <name evidence="7" type="ORF">N2599_23105</name>
</gene>
<dbReference type="InterPro" id="IPR000515">
    <property type="entry name" value="MetI-like"/>
</dbReference>
<evidence type="ECO:0000256" key="1">
    <source>
        <dbReference type="ARBA" id="ARBA00004651"/>
    </source>
</evidence>
<dbReference type="InterPro" id="IPR035906">
    <property type="entry name" value="MetI-like_sf"/>
</dbReference>
<sequence length="390" mass="43177">MSPLPPPGAPLQHYVSTAPFDPIATETMTAANSRIHLASQKQLMWWKFKQHRLALASGIFLLAIYLMILVVEFLAPYGLHTRNVDYIHSPPQRVHFFDKGEFVGPFVYGRAMQLDLDTLRRIYTDKPDDVQPIRFFCRGDSYRFWGFVQSNLHLVCPAEGGQMFLFGTDRLGRDVLSRILYGARISLTIGLLGIAISFVLGIVIGGLAGYWGGVFDLIVQRVIEVLQSLPSLPLWMALAAIMPVTWSPIVIYFGITVILGIIDWTGLARAVRSKLLALREEDYVQAAQLMGASTPRVIGRHLVPGFMSHLIASATISIPGMILGETALSFLGLGLRPPITSWGILLTEAKSVSVIAFYPWLLFPIIPVVLVILAFNFLGDGLRDAADPYK</sequence>
<reference evidence="7" key="1">
    <citation type="submission" date="2022-09" db="EMBL/GenBank/DDBJ databases">
        <title>Australian commercial rhizobial inoculants.</title>
        <authorList>
            <person name="Kohlmeier M.G."/>
            <person name="O'Hara G.W."/>
            <person name="Colombi E."/>
            <person name="Ramsay J.P."/>
            <person name="Terpolilli J."/>
        </authorList>
    </citation>
    <scope>NUCLEOTIDE SEQUENCE</scope>
    <source>
        <strain evidence="7">WSM1592</strain>
        <plasmid evidence="7">pWSM1592_1</plasmid>
    </source>
</reference>
<proteinExistence type="inferred from homology"/>
<evidence type="ECO:0000256" key="5">
    <source>
        <dbReference type="RuleBase" id="RU363032"/>
    </source>
</evidence>
<feature type="transmembrane region" description="Helical" evidence="5">
    <location>
        <begin position="355"/>
        <end position="378"/>
    </location>
</feature>
<dbReference type="CDD" id="cd06261">
    <property type="entry name" value="TM_PBP2"/>
    <property type="match status" value="1"/>
</dbReference>
<dbReference type="Pfam" id="PF12911">
    <property type="entry name" value="OppC_N"/>
    <property type="match status" value="1"/>
</dbReference>
<dbReference type="InterPro" id="IPR025966">
    <property type="entry name" value="OppC_N"/>
</dbReference>
<dbReference type="RefSeq" id="WP_027511114.1">
    <property type="nucleotide sequence ID" value="NZ_CP104144.1"/>
</dbReference>
<protein>
    <submittedName>
        <fullName evidence="7">ABC transporter permease</fullName>
    </submittedName>
</protein>
<keyword evidence="5" id="KW-0813">Transport</keyword>
<evidence type="ECO:0000313" key="8">
    <source>
        <dbReference type="Proteomes" id="UP001060123"/>
    </source>
</evidence>
<feature type="transmembrane region" description="Helical" evidence="5">
    <location>
        <begin position="53"/>
        <end position="75"/>
    </location>
</feature>
<geneLocation type="plasmid" evidence="7 8">
    <name>pWSM1592_1</name>
</geneLocation>
<keyword evidence="4 5" id="KW-0472">Membrane</keyword>
<dbReference type="Proteomes" id="UP001060123">
    <property type="component" value="Plasmid pWSM1592_1"/>
</dbReference>
<keyword evidence="2 5" id="KW-0812">Transmembrane</keyword>
<feature type="transmembrane region" description="Helical" evidence="5">
    <location>
        <begin position="310"/>
        <end position="335"/>
    </location>
</feature>
<organism evidence="7 8">
    <name type="scientific">Rhizobium sullae</name>
    <name type="common">Rhizobium hedysari</name>
    <dbReference type="NCBI Taxonomy" id="50338"/>
    <lineage>
        <taxon>Bacteria</taxon>
        <taxon>Pseudomonadati</taxon>
        <taxon>Pseudomonadota</taxon>
        <taxon>Alphaproteobacteria</taxon>
        <taxon>Hyphomicrobiales</taxon>
        <taxon>Rhizobiaceae</taxon>
        <taxon>Rhizobium/Agrobacterium group</taxon>
        <taxon>Rhizobium</taxon>
    </lineage>
</organism>
<dbReference type="SUPFAM" id="SSF161098">
    <property type="entry name" value="MetI-like"/>
    <property type="match status" value="1"/>
</dbReference>
<dbReference type="PROSITE" id="PS50928">
    <property type="entry name" value="ABC_TM1"/>
    <property type="match status" value="1"/>
</dbReference>
<dbReference type="PANTHER" id="PTHR43839:SF3">
    <property type="entry name" value="OLIGOPEPTIDE ABC TRANSPORTER, PERMEASE PROTEIN"/>
    <property type="match status" value="1"/>
</dbReference>
<comment type="similarity">
    <text evidence="5">Belongs to the binding-protein-dependent transport system permease family.</text>
</comment>
<dbReference type="Pfam" id="PF00528">
    <property type="entry name" value="BPD_transp_1"/>
    <property type="match status" value="1"/>
</dbReference>
<keyword evidence="7" id="KW-0614">Plasmid</keyword>
<dbReference type="PANTHER" id="PTHR43839">
    <property type="entry name" value="OPPC IN A BINDING PROTEIN-DEPENDENT TRANSPORT SYSTEM"/>
    <property type="match status" value="1"/>
</dbReference>
<dbReference type="Gene3D" id="1.10.3720.10">
    <property type="entry name" value="MetI-like"/>
    <property type="match status" value="1"/>
</dbReference>
<name>A0ABY5XV77_RHISU</name>
<keyword evidence="8" id="KW-1185">Reference proteome</keyword>
<feature type="transmembrane region" description="Helical" evidence="5">
    <location>
        <begin position="232"/>
        <end position="262"/>
    </location>
</feature>